<keyword evidence="3" id="KW-1185">Reference proteome</keyword>
<dbReference type="Proteomes" id="UP000253099">
    <property type="component" value="Unassembled WGS sequence"/>
</dbReference>
<comment type="caution">
    <text evidence="2">The sequence shown here is derived from an EMBL/GenBank/DDBJ whole genome shotgun (WGS) entry which is preliminary data.</text>
</comment>
<dbReference type="AlphaFoldDB" id="A0A366MEB2"/>
<dbReference type="Gene3D" id="3.40.33.10">
    <property type="entry name" value="CAP"/>
    <property type="match status" value="1"/>
</dbReference>
<dbReference type="InterPro" id="IPR014044">
    <property type="entry name" value="CAP_dom"/>
</dbReference>
<feature type="domain" description="SCP" evidence="1">
    <location>
        <begin position="38"/>
        <end position="152"/>
    </location>
</feature>
<dbReference type="PANTHER" id="PTHR31157:SF1">
    <property type="entry name" value="SCP DOMAIN-CONTAINING PROTEIN"/>
    <property type="match status" value="1"/>
</dbReference>
<reference evidence="2 3" key="1">
    <citation type="submission" date="2018-06" db="EMBL/GenBank/DDBJ databases">
        <title>Genomic insight into two independent archaeal endosymbiosis events.</title>
        <authorList>
            <person name="Lind A.E."/>
            <person name="Lewis W.H."/>
            <person name="Spang A."/>
            <person name="Guy L."/>
            <person name="Embley M.T."/>
            <person name="Ettema T.J.G."/>
        </authorList>
    </citation>
    <scope>NUCLEOTIDE SEQUENCE [LARGE SCALE GENOMIC DNA]</scope>
    <source>
        <strain evidence="2">NOE</strain>
    </source>
</reference>
<gene>
    <name evidence="2" type="ORF">ALNOE001_06630</name>
</gene>
<evidence type="ECO:0000313" key="2">
    <source>
        <dbReference type="EMBL" id="RBQ23829.1"/>
    </source>
</evidence>
<dbReference type="CDD" id="cd05379">
    <property type="entry name" value="CAP_bacterial"/>
    <property type="match status" value="1"/>
</dbReference>
<dbReference type="PANTHER" id="PTHR31157">
    <property type="entry name" value="SCP DOMAIN-CONTAINING PROTEIN"/>
    <property type="match status" value="1"/>
</dbReference>
<dbReference type="InterPro" id="IPR035940">
    <property type="entry name" value="CAP_sf"/>
</dbReference>
<name>A0A366MEB2_9EURY</name>
<sequence length="212" mass="24180">MALSGVIMPTIHAENINQIDKNQFNTDQYLNSLINRILELVNLERAKFNLNPLTLDEDLNSAAKIRSQEIQHLFDHKRPDGSEITTISSKIQGENIASAQPTAEQVMRDWMDSPSHRQNILTPEYTTLGVGYTMIENDLDIKYGTHYWVQLFGGIKESEPIKITMYQIGGLVVSSLNSNKTTLKWNSQNTFNANGFQIFKYNPSKKLYLLKK</sequence>
<protein>
    <recommendedName>
        <fullName evidence="1">SCP domain-containing protein</fullName>
    </recommendedName>
</protein>
<evidence type="ECO:0000313" key="3">
    <source>
        <dbReference type="Proteomes" id="UP000253099"/>
    </source>
</evidence>
<dbReference type="Pfam" id="PF00188">
    <property type="entry name" value="CAP"/>
    <property type="match status" value="1"/>
</dbReference>
<proteinExistence type="predicted"/>
<organism evidence="2 3">
    <name type="scientific">Candidatus Methanobinarius endosymbioticus</name>
    <dbReference type="NCBI Taxonomy" id="2006182"/>
    <lineage>
        <taxon>Archaea</taxon>
        <taxon>Methanobacteriati</taxon>
        <taxon>Methanobacteriota</taxon>
        <taxon>Methanomada group</taxon>
        <taxon>Methanobacteria</taxon>
        <taxon>Methanobacteriales</taxon>
        <taxon>Methanobacteriaceae</taxon>
        <taxon>Candidatus Methanobinarius</taxon>
    </lineage>
</organism>
<evidence type="ECO:0000259" key="1">
    <source>
        <dbReference type="Pfam" id="PF00188"/>
    </source>
</evidence>
<dbReference type="SUPFAM" id="SSF55797">
    <property type="entry name" value="PR-1-like"/>
    <property type="match status" value="1"/>
</dbReference>
<dbReference type="EMBL" id="NIZT01000018">
    <property type="protein sequence ID" value="RBQ23829.1"/>
    <property type="molecule type" value="Genomic_DNA"/>
</dbReference>
<accession>A0A366MEB2</accession>